<dbReference type="SUPFAM" id="SSF48371">
    <property type="entry name" value="ARM repeat"/>
    <property type="match status" value="1"/>
</dbReference>
<evidence type="ECO:0000313" key="2">
    <source>
        <dbReference type="Proteomes" id="UP001497744"/>
    </source>
</evidence>
<proteinExistence type="predicted"/>
<dbReference type="AlphaFoldDB" id="A0AAV4LR53"/>
<reference evidence="1 2" key="1">
    <citation type="submission" date="2021-06" db="EMBL/GenBank/DDBJ databases">
        <title>Genome sequence of Babesia caballi.</title>
        <authorList>
            <person name="Yamagishi J."/>
            <person name="Kidaka T."/>
            <person name="Ochi A."/>
        </authorList>
    </citation>
    <scope>NUCLEOTIDE SEQUENCE [LARGE SCALE GENOMIC DNA]</scope>
    <source>
        <strain evidence="1">USDA-D6B2</strain>
    </source>
</reference>
<dbReference type="RefSeq" id="XP_067714051.1">
    <property type="nucleotide sequence ID" value="XM_067857950.1"/>
</dbReference>
<sequence length="640" mass="70339">MKLPFLLNNAARAASASEVESVFSKLLKVLPQLEGAQVSNILNLLSKKDVKQRQGAWTSVSKLLLAAGRLQSNREGRCPDVDVHDHVAAYDHARFGQRDTRSMAAKPSAAVKCRGGSAGCGHDTRSEDGGSNLSLLATYDTRDVVIILNAFSKVDIMPPELIGAVVEIVKRHLNQIGAHELSKTLHTLGKHGLVGDVNAVLKGSSQGFDEGKMDEKDYSMILQTLMLNKHELKDASVLDRLVGIIDRKCEGMSDKSMAILVNSLGRFGKDERNILPLIVPLIVKRMESESFDPMCVAQVANGIARLKVVNRELMATIAKRTCDAKDSFSTRCKVTVLNAFHKLDVYDAELLEVMVANLTSAHSDMTPQCIANTIAAVAHFSGRMRLEGITRLFEALCRSLSEFESLRSFTMQNQVNILNGLSKVGVVYGEVFKRIGDNMLNTKTQIKAIDAAMILNAFSRVKMTHPVVTHLCRNLPGYLHEMKPQELTCCINSVNQIRKFTFSAQNQAEECPYMKALNTLASHLVSDSSVIPRFRPLDVRLAIVNLVDCGIGDRPLYARLLQHLEAQVHRASLWDLVCIFSAMAKTGHVVEASLLDAVEASLEQIGACKDRAQSDAGKLRNAMDQMGLKHPLSDKLARYA</sequence>
<comment type="caution">
    <text evidence="1">The sequence shown here is derived from an EMBL/GenBank/DDBJ whole genome shotgun (WGS) entry which is preliminary data.</text>
</comment>
<gene>
    <name evidence="1" type="ORF">BcabD6B2_14150</name>
</gene>
<keyword evidence="2" id="KW-1185">Reference proteome</keyword>
<organism evidence="1 2">
    <name type="scientific">Babesia caballi</name>
    <dbReference type="NCBI Taxonomy" id="5871"/>
    <lineage>
        <taxon>Eukaryota</taxon>
        <taxon>Sar</taxon>
        <taxon>Alveolata</taxon>
        <taxon>Apicomplexa</taxon>
        <taxon>Aconoidasida</taxon>
        <taxon>Piroplasmida</taxon>
        <taxon>Babesiidae</taxon>
        <taxon>Babesia</taxon>
    </lineage>
</organism>
<dbReference type="GeneID" id="94193463"/>
<dbReference type="EMBL" id="BPLF01000001">
    <property type="protein sequence ID" value="GIX61980.1"/>
    <property type="molecule type" value="Genomic_DNA"/>
</dbReference>
<accession>A0AAV4LR53</accession>
<dbReference type="Proteomes" id="UP001497744">
    <property type="component" value="Unassembled WGS sequence"/>
</dbReference>
<dbReference type="InterPro" id="IPR016024">
    <property type="entry name" value="ARM-type_fold"/>
</dbReference>
<name>A0AAV4LR53_BABCB</name>
<evidence type="ECO:0000313" key="1">
    <source>
        <dbReference type="EMBL" id="GIX61980.1"/>
    </source>
</evidence>
<protein>
    <submittedName>
        <fullName evidence="1">Uncharacterized protein</fullName>
    </submittedName>
</protein>